<sequence length="250" mass="27355">LTTYTHTPPFTHINISLFHTSIPKVVRSPTSRIPFVLYTLIATKSFKAFEITMSKSTRSSAAKNNKGSSIPDEFLYSKITQAYPVTTVLPQESRKMRTKSVAVRPKRVPKVSKTSTSSELYKHSENRRMKSTAGRNKGKGSQNLGDNASPSVIRPTGGVSDNVAASSRAKFWSDDENDGVPEKETSKNVRENVVPDTPEVNVRSEKVNTPGNVLPGDASVTNTVANSPSESMHTEPEVVEVNDTTSEEEN</sequence>
<comment type="caution">
    <text evidence="2">The sequence shown here is derived from an EMBL/GenBank/DDBJ whole genome shotgun (WGS) entry which is preliminary data.</text>
</comment>
<protein>
    <submittedName>
        <fullName evidence="2">Uncharacterized protein</fullName>
    </submittedName>
</protein>
<feature type="compositionally biased region" description="Polar residues" evidence="1">
    <location>
        <begin position="139"/>
        <end position="150"/>
    </location>
</feature>
<evidence type="ECO:0000313" key="2">
    <source>
        <dbReference type="EMBL" id="MCI07654.1"/>
    </source>
</evidence>
<dbReference type="EMBL" id="LXQA010066187">
    <property type="protein sequence ID" value="MCI07654.1"/>
    <property type="molecule type" value="Genomic_DNA"/>
</dbReference>
<name>A0A392P7B2_9FABA</name>
<accession>A0A392P7B2</accession>
<reference evidence="2 3" key="1">
    <citation type="journal article" date="2018" name="Front. Plant Sci.">
        <title>Red Clover (Trifolium pratense) and Zigzag Clover (T. medium) - A Picture of Genomic Similarities and Differences.</title>
        <authorList>
            <person name="Dluhosova J."/>
            <person name="Istvanek J."/>
            <person name="Nedelnik J."/>
            <person name="Repkova J."/>
        </authorList>
    </citation>
    <scope>NUCLEOTIDE SEQUENCE [LARGE SCALE GENOMIC DNA]</scope>
    <source>
        <strain evidence="3">cv. 10/8</strain>
        <tissue evidence="2">Leaf</tissue>
    </source>
</reference>
<feature type="compositionally biased region" description="Basic and acidic residues" evidence="1">
    <location>
        <begin position="180"/>
        <end position="190"/>
    </location>
</feature>
<feature type="compositionally biased region" description="Acidic residues" evidence="1">
    <location>
        <begin position="237"/>
        <end position="250"/>
    </location>
</feature>
<keyword evidence="3" id="KW-1185">Reference proteome</keyword>
<dbReference type="AlphaFoldDB" id="A0A392P7B2"/>
<dbReference type="Proteomes" id="UP000265520">
    <property type="component" value="Unassembled WGS sequence"/>
</dbReference>
<feature type="non-terminal residue" evidence="2">
    <location>
        <position position="1"/>
    </location>
</feature>
<feature type="compositionally biased region" description="Polar residues" evidence="1">
    <location>
        <begin position="219"/>
        <end position="231"/>
    </location>
</feature>
<feature type="non-terminal residue" evidence="2">
    <location>
        <position position="250"/>
    </location>
</feature>
<organism evidence="2 3">
    <name type="scientific">Trifolium medium</name>
    <dbReference type="NCBI Taxonomy" id="97028"/>
    <lineage>
        <taxon>Eukaryota</taxon>
        <taxon>Viridiplantae</taxon>
        <taxon>Streptophyta</taxon>
        <taxon>Embryophyta</taxon>
        <taxon>Tracheophyta</taxon>
        <taxon>Spermatophyta</taxon>
        <taxon>Magnoliopsida</taxon>
        <taxon>eudicotyledons</taxon>
        <taxon>Gunneridae</taxon>
        <taxon>Pentapetalae</taxon>
        <taxon>rosids</taxon>
        <taxon>fabids</taxon>
        <taxon>Fabales</taxon>
        <taxon>Fabaceae</taxon>
        <taxon>Papilionoideae</taxon>
        <taxon>50 kb inversion clade</taxon>
        <taxon>NPAAA clade</taxon>
        <taxon>Hologalegina</taxon>
        <taxon>IRL clade</taxon>
        <taxon>Trifolieae</taxon>
        <taxon>Trifolium</taxon>
    </lineage>
</organism>
<evidence type="ECO:0000256" key="1">
    <source>
        <dbReference type="SAM" id="MobiDB-lite"/>
    </source>
</evidence>
<proteinExistence type="predicted"/>
<feature type="region of interest" description="Disordered" evidence="1">
    <location>
        <begin position="96"/>
        <end position="250"/>
    </location>
</feature>
<evidence type="ECO:0000313" key="3">
    <source>
        <dbReference type="Proteomes" id="UP000265520"/>
    </source>
</evidence>